<evidence type="ECO:0000313" key="4">
    <source>
        <dbReference type="Proteomes" id="UP000332933"/>
    </source>
</evidence>
<keyword evidence="4" id="KW-1185">Reference proteome</keyword>
<evidence type="ECO:0000313" key="2">
    <source>
        <dbReference type="EMBL" id="KAF0697161.1"/>
    </source>
</evidence>
<proteinExistence type="predicted"/>
<reference evidence="2" key="2">
    <citation type="submission" date="2019-06" db="EMBL/GenBank/DDBJ databases">
        <title>Genomics analysis of Aphanomyces spp. identifies a new class of oomycete effector associated with host adaptation.</title>
        <authorList>
            <person name="Gaulin E."/>
        </authorList>
    </citation>
    <scope>NUCLEOTIDE SEQUENCE</scope>
    <source>
        <strain evidence="2">CBS 578.67</strain>
    </source>
</reference>
<protein>
    <submittedName>
        <fullName evidence="3">Aste57867_12155 protein</fullName>
    </submittedName>
</protein>
<accession>A0A485KV94</accession>
<evidence type="ECO:0000313" key="3">
    <source>
        <dbReference type="EMBL" id="VFT89009.1"/>
    </source>
</evidence>
<feature type="compositionally biased region" description="Low complexity" evidence="1">
    <location>
        <begin position="58"/>
        <end position="81"/>
    </location>
</feature>
<dbReference type="Proteomes" id="UP000332933">
    <property type="component" value="Unassembled WGS sequence"/>
</dbReference>
<dbReference type="EMBL" id="VJMH01005341">
    <property type="protein sequence ID" value="KAF0697161.1"/>
    <property type="molecule type" value="Genomic_DNA"/>
</dbReference>
<feature type="region of interest" description="Disordered" evidence="1">
    <location>
        <begin position="414"/>
        <end position="443"/>
    </location>
</feature>
<name>A0A485KV94_9STRA</name>
<feature type="region of interest" description="Disordered" evidence="1">
    <location>
        <begin position="227"/>
        <end position="288"/>
    </location>
</feature>
<feature type="compositionally biased region" description="Polar residues" evidence="1">
    <location>
        <begin position="878"/>
        <end position="888"/>
    </location>
</feature>
<reference evidence="3 4" key="1">
    <citation type="submission" date="2019-03" db="EMBL/GenBank/DDBJ databases">
        <authorList>
            <person name="Gaulin E."/>
            <person name="Dumas B."/>
        </authorList>
    </citation>
    <scope>NUCLEOTIDE SEQUENCE [LARGE SCALE GENOMIC DNA]</scope>
    <source>
        <strain evidence="3">CBS 568.67</strain>
    </source>
</reference>
<dbReference type="AlphaFoldDB" id="A0A485KV94"/>
<feature type="region of interest" description="Disordered" evidence="1">
    <location>
        <begin position="1035"/>
        <end position="1054"/>
    </location>
</feature>
<feature type="compositionally biased region" description="Polar residues" evidence="1">
    <location>
        <begin position="238"/>
        <end position="250"/>
    </location>
</feature>
<feature type="region of interest" description="Disordered" evidence="1">
    <location>
        <begin position="867"/>
        <end position="888"/>
    </location>
</feature>
<dbReference type="EMBL" id="CAADRA010005362">
    <property type="protein sequence ID" value="VFT89009.1"/>
    <property type="molecule type" value="Genomic_DNA"/>
</dbReference>
<evidence type="ECO:0000256" key="1">
    <source>
        <dbReference type="SAM" id="MobiDB-lite"/>
    </source>
</evidence>
<sequence length="1054" mass="115482">MGDSAALLRAMDATLRRVCRRLESLEEQVDALPLKVSQEMDMDAIRTAMAELTEHMKASTTSPAPTSIPSTEAPPATTSTTRQDAVGSLNAAPSQAPAPAISTWHFPVTSCRDLWLGWFIGDANPSPPVGPFRSLDPDTLSNTSAGRFHCAKAVVAWIVHAAVHLWLATSEEDMARLSRQDLLRVFDQAFPSCLKVSTHGALTRRGFQDMTMDDAVAASFPSIHARWTTADDDDGSGTRRSTSAESNTTRAMAAPSPAAATISLIDSSDDDNNAVRRPRVTPSSPTTWPTMTTRELWMRWHVADPNATPPRLPLRQSTSADATHAVAARAIQLVVDVALRRGYIQSTDELTSFVDAALARVFDRAFPRLVGAKQDGRLTHPSVQDCTYSEAKQWPFQTLVARITDKTPHVAVVAPPAKTTPSTSSSSVDGGGRPAQSPRAAAASSWSFPTTDARIMWPMWFLGDPSAPPAFAGPLRLFKHDMVPAAWKRRLSETRRVMTFVLDACLSYGLAETAESLGQASEADLLAVFDAAFPRVLGMQLDGSLTRPGFESWTYAKAITFKVTSFARRLTAARSGDDELDDAKTTPTSGDTDWTFPITTTRILWEYWFRGDPAAPPAFAGPLRLVGRRLTTARERRSFGMAQRLVSWVVETAVAHDLAASEAALATMPPPALLAVFDTAFALFLGLQEDGTLARPGWEQRSFAQIAWWKYPVVARACDPSSSSAAEDDDEIEAKRPAARAFEFPVTTCRQLWRLWFVGDDTSGRGPYRLLDHACRSPLARANFADAQRVITWLVDVAVTHGLIDGAAALATLARFELLVVFDEAFGVALDADDDGMLMRRGFEDFALDQVSQMKYTLVLRRLEMMPPSPPPPRVAPTTDSTALPSPQSSNKLFRWADGTARRAPEGWIFPQLSCRRLWCKWYFGDEGDDDHDRVGPYRHLQPSDVGDNSVMRRRLLAAQFVMEMLVGIAETQQFVSPHQEMAALDQDDSLAVFERAFDVLMFNNPNGNLAGPNAGQVRPEIAEHVAFSAVARAMAPPSARSTKRRRHADMAES</sequence>
<organism evidence="3 4">
    <name type="scientific">Aphanomyces stellatus</name>
    <dbReference type="NCBI Taxonomy" id="120398"/>
    <lineage>
        <taxon>Eukaryota</taxon>
        <taxon>Sar</taxon>
        <taxon>Stramenopiles</taxon>
        <taxon>Oomycota</taxon>
        <taxon>Saprolegniomycetes</taxon>
        <taxon>Saprolegniales</taxon>
        <taxon>Verrucalvaceae</taxon>
        <taxon>Aphanomyces</taxon>
    </lineage>
</organism>
<feature type="region of interest" description="Disordered" evidence="1">
    <location>
        <begin position="56"/>
        <end position="94"/>
    </location>
</feature>
<gene>
    <name evidence="3" type="primary">Aste57867_12155</name>
    <name evidence="2" type="ORF">As57867_012110</name>
    <name evidence="3" type="ORF">ASTE57867_12155</name>
</gene>
<feature type="compositionally biased region" description="Low complexity" evidence="1">
    <location>
        <begin position="251"/>
        <end position="260"/>
    </location>
</feature>